<dbReference type="InterPro" id="IPR043737">
    <property type="entry name" value="DUF5682"/>
</dbReference>
<evidence type="ECO:0000313" key="2">
    <source>
        <dbReference type="EMBL" id="SOD66075.1"/>
    </source>
</evidence>
<dbReference type="PANTHER" id="PTHR30634">
    <property type="entry name" value="OUTER MEMBRANE LOLAB LIPOPROTEIN INSERTION APPARATUS"/>
    <property type="match status" value="1"/>
</dbReference>
<dbReference type="OrthoDB" id="9768066at2"/>
<dbReference type="AlphaFoldDB" id="A0A286E591"/>
<feature type="region of interest" description="Disordered" evidence="1">
    <location>
        <begin position="708"/>
        <end position="731"/>
    </location>
</feature>
<feature type="compositionally biased region" description="Basic and acidic residues" evidence="1">
    <location>
        <begin position="123"/>
        <end position="133"/>
    </location>
</feature>
<dbReference type="Proteomes" id="UP000219669">
    <property type="component" value="Unassembled WGS sequence"/>
</dbReference>
<dbReference type="Pfam" id="PF18934">
    <property type="entry name" value="DUF5682"/>
    <property type="match status" value="1"/>
</dbReference>
<evidence type="ECO:0000313" key="3">
    <source>
        <dbReference type="Proteomes" id="UP000219669"/>
    </source>
</evidence>
<sequence length="753" mass="83818">MPTQFYGIRHHGAGSTRHLLNALNAQQPDLILLEAPPEAQSLLPLAAHADMKPPVALLAYRPDAPQNAIYYPFAEYSPEWQTLQFAAKNHIEVRFFDLPLQHSLADEYSGCLKNENGENNENSDEHSDEHSDENLNETKIYQDPFDHLAQIVGLPDGEVFWEQFVEQRQDGQDIFAAVQIAVSALREHETTSPNNALREAYMRKMLRQAEKDAQNIAVVCGAWHVPALTAKVAAKDDTALLKNLPKCKVACTFIPWTNNRLTFASGYGAGIHAPAWYAHLWRYPDDDGVLWVGRAAAALREKGFDVSAAHVIETVRLANATAALRGQSRPNLADFVDAIGAIIGMGETLIIDLIKNKWLIGAEIGSVPDDTPQLPLIADVAAQRKKCRLPETAEHKTLELDLRKPLDLQRSILINRMILLDIHWAEHVHSNSTGTFKETWRMAYQPEHHIQLTERAVHGNTLEKAVANYVRQKMADFKQLRELANLLRLCLPADVPELLNEIATQIANASADSHDLADNLHALPELVDIVRYGSVRDFDAAPLQGVLATLLARLAAGGVQGCLNIDTDTAQSLFTRIRAADYAMGLLNDEDLTALWQTFLKKQMAAENVHALLSGNAARILFDKQGISEETMSQTFSLSLSTAQSYEHAAHWLEGFLYQSGTILLINNDLWQMIDDWLRGLSDEVFTELLPLLRRTFSSFEFGERRQLGEKAAQNGTETVSGSLKTPTQNHGAFNETLREKAAETVRMLLQAA</sequence>
<accession>A0A286E591</accession>
<dbReference type="EMBL" id="OCNF01000003">
    <property type="protein sequence ID" value="SOD66075.1"/>
    <property type="molecule type" value="Genomic_DNA"/>
</dbReference>
<dbReference type="RefSeq" id="WP_097113574.1">
    <property type="nucleotide sequence ID" value="NZ_CP083931.1"/>
</dbReference>
<dbReference type="InterPro" id="IPR050458">
    <property type="entry name" value="LolB"/>
</dbReference>
<dbReference type="PANTHER" id="PTHR30634:SF14">
    <property type="match status" value="1"/>
</dbReference>
<organism evidence="2 3">
    <name type="scientific">Alysiella filiformis DSM 16848</name>
    <dbReference type="NCBI Taxonomy" id="1120981"/>
    <lineage>
        <taxon>Bacteria</taxon>
        <taxon>Pseudomonadati</taxon>
        <taxon>Pseudomonadota</taxon>
        <taxon>Betaproteobacteria</taxon>
        <taxon>Neisseriales</taxon>
        <taxon>Neisseriaceae</taxon>
        <taxon>Alysiella</taxon>
    </lineage>
</organism>
<feature type="region of interest" description="Disordered" evidence="1">
    <location>
        <begin position="111"/>
        <end position="133"/>
    </location>
</feature>
<evidence type="ECO:0000256" key="1">
    <source>
        <dbReference type="SAM" id="MobiDB-lite"/>
    </source>
</evidence>
<gene>
    <name evidence="2" type="ORF">SAMN02746062_00490</name>
</gene>
<feature type="compositionally biased region" description="Polar residues" evidence="1">
    <location>
        <begin position="714"/>
        <end position="731"/>
    </location>
</feature>
<reference evidence="2 3" key="1">
    <citation type="submission" date="2017-09" db="EMBL/GenBank/DDBJ databases">
        <authorList>
            <person name="Ehlers B."/>
            <person name="Leendertz F.H."/>
        </authorList>
    </citation>
    <scope>NUCLEOTIDE SEQUENCE [LARGE SCALE GENOMIC DNA]</scope>
    <source>
        <strain evidence="2 3">DSM 16848</strain>
    </source>
</reference>
<protein>
    <submittedName>
        <fullName evidence="2">Uncharacterized protein</fullName>
    </submittedName>
</protein>
<name>A0A286E591_9NEIS</name>
<proteinExistence type="predicted"/>
<keyword evidence="3" id="KW-1185">Reference proteome</keyword>